<evidence type="ECO:0000256" key="1">
    <source>
        <dbReference type="ARBA" id="ARBA00004613"/>
    </source>
</evidence>
<dbReference type="OrthoDB" id="3539798at2759"/>
<feature type="compositionally biased region" description="Low complexity" evidence="5">
    <location>
        <begin position="226"/>
        <end position="238"/>
    </location>
</feature>
<dbReference type="EMBL" id="CP023327">
    <property type="protein sequence ID" value="ATY66408.1"/>
    <property type="molecule type" value="Genomic_DNA"/>
</dbReference>
<evidence type="ECO:0000259" key="6">
    <source>
        <dbReference type="Pfam" id="PF16541"/>
    </source>
</evidence>
<accession>A0A2H4STH4</accession>
<dbReference type="Pfam" id="PF16541">
    <property type="entry name" value="AltA1"/>
    <property type="match status" value="1"/>
</dbReference>
<dbReference type="VEuPathDB" id="FungiDB:A9K55_000741"/>
<feature type="region of interest" description="Disordered" evidence="5">
    <location>
        <begin position="224"/>
        <end position="247"/>
    </location>
</feature>
<proteinExistence type="predicted"/>
<evidence type="ECO:0000256" key="4">
    <source>
        <dbReference type="ARBA" id="ARBA00023157"/>
    </source>
</evidence>
<gene>
    <name evidence="7" type="ORF">A9K55_000741</name>
</gene>
<protein>
    <recommendedName>
        <fullName evidence="6">AA1-like domain-containing protein</fullName>
    </recommendedName>
</protein>
<dbReference type="Proteomes" id="UP000323067">
    <property type="component" value="Chromosome ii"/>
</dbReference>
<name>A0A2H4STH4_CORMI</name>
<keyword evidence="2" id="KW-0964">Secreted</keyword>
<keyword evidence="4" id="KW-1015">Disulfide bond</keyword>
<evidence type="ECO:0000256" key="5">
    <source>
        <dbReference type="SAM" id="MobiDB-lite"/>
    </source>
</evidence>
<sequence>MHVLRAELSFPEKLMSAGRIDCFPSETCLVHDRRRTIMRRWLAGNVRGRSREIKAGGEFIVRADDDGILTMYGLVSALFAASAALAAPVVTPDTNTCTAKSLKVTSFLVKDFDFHASWTFTTPAHQNSWGYVNFTLANAAVPYEYQCSSASNWLSDFYYGNINYNCTDPAGQNTQHGTFSYSRPTETLAINQTWICAEEQSRFWAEGSAKLDLKCQDTTYHNPNWTTPARSTRTAGSRRAPHEPARRGVEAARVFSPLMDGWAKASLEGV</sequence>
<reference evidence="7 8" key="1">
    <citation type="journal article" date="2017" name="BMC Genomics">
        <title>Chromosome level assembly and secondary metabolite potential of the parasitic fungus Cordyceps militaris.</title>
        <authorList>
            <person name="Kramer G.J."/>
            <person name="Nodwell J.R."/>
        </authorList>
    </citation>
    <scope>NUCLEOTIDE SEQUENCE [LARGE SCALE GENOMIC DNA]</scope>
    <source>
        <strain evidence="7 8">ATCC 34164</strain>
    </source>
</reference>
<keyword evidence="3" id="KW-0732">Signal</keyword>
<evidence type="ECO:0000256" key="2">
    <source>
        <dbReference type="ARBA" id="ARBA00022525"/>
    </source>
</evidence>
<evidence type="ECO:0000313" key="7">
    <source>
        <dbReference type="EMBL" id="ATY66408.1"/>
    </source>
</evidence>
<comment type="subcellular location">
    <subcellularLocation>
        <location evidence="1">Secreted</location>
    </subcellularLocation>
</comment>
<dbReference type="VEuPathDB" id="FungiDB:CCM_04656"/>
<evidence type="ECO:0000313" key="8">
    <source>
        <dbReference type="Proteomes" id="UP000323067"/>
    </source>
</evidence>
<dbReference type="GO" id="GO:0005576">
    <property type="term" value="C:extracellular region"/>
    <property type="evidence" value="ECO:0007669"/>
    <property type="project" value="UniProtKB-SubCell"/>
</dbReference>
<dbReference type="InterPro" id="IPR032382">
    <property type="entry name" value="AltA1"/>
</dbReference>
<evidence type="ECO:0000256" key="3">
    <source>
        <dbReference type="ARBA" id="ARBA00022729"/>
    </source>
</evidence>
<dbReference type="AlphaFoldDB" id="A0A2H4STH4"/>
<feature type="domain" description="AA1-like" evidence="6">
    <location>
        <begin position="109"/>
        <end position="221"/>
    </location>
</feature>
<organism evidence="7 8">
    <name type="scientific">Cordyceps militaris</name>
    <name type="common">Caterpillar fungus</name>
    <name type="synonym">Clavaria militaris</name>
    <dbReference type="NCBI Taxonomy" id="73501"/>
    <lineage>
        <taxon>Eukaryota</taxon>
        <taxon>Fungi</taxon>
        <taxon>Dikarya</taxon>
        <taxon>Ascomycota</taxon>
        <taxon>Pezizomycotina</taxon>
        <taxon>Sordariomycetes</taxon>
        <taxon>Hypocreomycetidae</taxon>
        <taxon>Hypocreales</taxon>
        <taxon>Cordycipitaceae</taxon>
        <taxon>Cordyceps</taxon>
    </lineage>
</organism>